<gene>
    <name evidence="2" type="ORF">EVOR1521_LOCUS17103</name>
</gene>
<dbReference type="Proteomes" id="UP001178507">
    <property type="component" value="Unassembled WGS sequence"/>
</dbReference>
<accession>A0AA36IS35</accession>
<comment type="caution">
    <text evidence="2">The sequence shown here is derived from an EMBL/GenBank/DDBJ whole genome shotgun (WGS) entry which is preliminary data.</text>
</comment>
<proteinExistence type="predicted"/>
<sequence>MAAYPSLLSTRTREKALLRATLRALNEQRAKLELPKVAFVQILAEAAQLAAAAELAALRTGALVEAAPEAAVASAEPDLEPEAEAEVEAEPEASPAPASPAAVPVSEGRRAAEVLLRCVPAFRLEPSCGTFSRVLRLAEAPAFFTMAPKEKAYEVSLQSLAETTAAEWSGQEDWPAARVVGLGCSVDMDRDDKALLFAVFA</sequence>
<feature type="region of interest" description="Disordered" evidence="1">
    <location>
        <begin position="73"/>
        <end position="104"/>
    </location>
</feature>
<dbReference type="EMBL" id="CAUJNA010002224">
    <property type="protein sequence ID" value="CAJ1391847.1"/>
    <property type="molecule type" value="Genomic_DNA"/>
</dbReference>
<keyword evidence="3" id="KW-1185">Reference proteome</keyword>
<dbReference type="AlphaFoldDB" id="A0AA36IS35"/>
<evidence type="ECO:0000256" key="1">
    <source>
        <dbReference type="SAM" id="MobiDB-lite"/>
    </source>
</evidence>
<name>A0AA36IS35_9DINO</name>
<feature type="compositionally biased region" description="Acidic residues" evidence="1">
    <location>
        <begin position="77"/>
        <end position="91"/>
    </location>
</feature>
<evidence type="ECO:0000313" key="3">
    <source>
        <dbReference type="Proteomes" id="UP001178507"/>
    </source>
</evidence>
<organism evidence="2 3">
    <name type="scientific">Effrenium voratum</name>
    <dbReference type="NCBI Taxonomy" id="2562239"/>
    <lineage>
        <taxon>Eukaryota</taxon>
        <taxon>Sar</taxon>
        <taxon>Alveolata</taxon>
        <taxon>Dinophyceae</taxon>
        <taxon>Suessiales</taxon>
        <taxon>Symbiodiniaceae</taxon>
        <taxon>Effrenium</taxon>
    </lineage>
</organism>
<protein>
    <submittedName>
        <fullName evidence="2">Uncharacterized protein</fullName>
    </submittedName>
</protein>
<reference evidence="2" key="1">
    <citation type="submission" date="2023-08" db="EMBL/GenBank/DDBJ databases">
        <authorList>
            <person name="Chen Y."/>
            <person name="Shah S."/>
            <person name="Dougan E. K."/>
            <person name="Thang M."/>
            <person name="Chan C."/>
        </authorList>
    </citation>
    <scope>NUCLEOTIDE SEQUENCE</scope>
</reference>
<feature type="compositionally biased region" description="Low complexity" evidence="1">
    <location>
        <begin position="92"/>
        <end position="104"/>
    </location>
</feature>
<evidence type="ECO:0000313" key="2">
    <source>
        <dbReference type="EMBL" id="CAJ1391847.1"/>
    </source>
</evidence>